<dbReference type="InterPro" id="IPR049449">
    <property type="entry name" value="TesB_ACOT8-like_N"/>
</dbReference>
<dbReference type="Proteomes" id="UP001500665">
    <property type="component" value="Unassembled WGS sequence"/>
</dbReference>
<dbReference type="InterPro" id="IPR025652">
    <property type="entry name" value="TesB_C"/>
</dbReference>
<dbReference type="RefSeq" id="WP_344241386.1">
    <property type="nucleotide sequence ID" value="NZ_BAAAHH010000011.1"/>
</dbReference>
<evidence type="ECO:0000313" key="5">
    <source>
        <dbReference type="EMBL" id="GAA0951683.1"/>
    </source>
</evidence>
<sequence length="267" mass="29413">MGMSGVLADIFALERQEEDRFTIRPVPSQMERTFGGQIAAQSLRAAQLTVAPGRPVHSLHASFLRTGQPTKPLDLAVRRVRDGRGFSTRHVTASHGDRTIFELTASFHVPEDGEEWQPTGGLDVPGPEELTSYELPAWFGGVPNFDVRPAGPLLLDELFPLRHPFWFRYRDPIEDASLHPCVMAYISDLAVVDSSRAPGSTVSYSTAVSLDHAVWFHRPARADEWLLYSMESVTNHGSRGMARGTMHTLDGTLVASVAQETLIRPAG</sequence>
<feature type="domain" description="Acyl-CoA thioesterase-like N-terminal HotDog" evidence="4">
    <location>
        <begin position="27"/>
        <end position="108"/>
    </location>
</feature>
<dbReference type="SUPFAM" id="SSF54637">
    <property type="entry name" value="Thioesterase/thiol ester dehydrase-isomerase"/>
    <property type="match status" value="2"/>
</dbReference>
<evidence type="ECO:0000256" key="2">
    <source>
        <dbReference type="ARBA" id="ARBA00022801"/>
    </source>
</evidence>
<evidence type="ECO:0000259" key="3">
    <source>
        <dbReference type="Pfam" id="PF02551"/>
    </source>
</evidence>
<dbReference type="InterPro" id="IPR029069">
    <property type="entry name" value="HotDog_dom_sf"/>
</dbReference>
<dbReference type="InterPro" id="IPR003703">
    <property type="entry name" value="Acyl_CoA_thio"/>
</dbReference>
<organism evidence="5 6">
    <name type="scientific">Actinocorallia libanotica</name>
    <dbReference type="NCBI Taxonomy" id="46162"/>
    <lineage>
        <taxon>Bacteria</taxon>
        <taxon>Bacillati</taxon>
        <taxon>Actinomycetota</taxon>
        <taxon>Actinomycetes</taxon>
        <taxon>Streptosporangiales</taxon>
        <taxon>Thermomonosporaceae</taxon>
        <taxon>Actinocorallia</taxon>
    </lineage>
</organism>
<keyword evidence="6" id="KW-1185">Reference proteome</keyword>
<dbReference type="EMBL" id="BAAAHH010000011">
    <property type="protein sequence ID" value="GAA0951683.1"/>
    <property type="molecule type" value="Genomic_DNA"/>
</dbReference>
<evidence type="ECO:0000259" key="4">
    <source>
        <dbReference type="Pfam" id="PF13622"/>
    </source>
</evidence>
<dbReference type="CDD" id="cd03445">
    <property type="entry name" value="Thioesterase_II_repeat2"/>
    <property type="match status" value="1"/>
</dbReference>
<dbReference type="Gene3D" id="2.40.160.210">
    <property type="entry name" value="Acyl-CoA thioesterase, double hotdog domain"/>
    <property type="match status" value="1"/>
</dbReference>
<dbReference type="PANTHER" id="PTHR11066">
    <property type="entry name" value="ACYL-COA THIOESTERASE"/>
    <property type="match status" value="1"/>
</dbReference>
<evidence type="ECO:0000313" key="6">
    <source>
        <dbReference type="Proteomes" id="UP001500665"/>
    </source>
</evidence>
<accession>A0ABP4BLX1</accession>
<dbReference type="CDD" id="cd03444">
    <property type="entry name" value="Thioesterase_II_repeat1"/>
    <property type="match status" value="1"/>
</dbReference>
<protein>
    <submittedName>
        <fullName evidence="5">Acyl-CoA thioesterase II</fullName>
    </submittedName>
</protein>
<dbReference type="InterPro" id="IPR042171">
    <property type="entry name" value="Acyl-CoA_hotdog"/>
</dbReference>
<gene>
    <name evidence="5" type="primary">tesB_2</name>
    <name evidence="5" type="ORF">GCM10009550_31590</name>
</gene>
<name>A0ABP4BLX1_9ACTN</name>
<feature type="domain" description="Acyl-CoA thioesterase 2 C-terminal" evidence="3">
    <location>
        <begin position="172"/>
        <end position="260"/>
    </location>
</feature>
<proteinExistence type="inferred from homology"/>
<dbReference type="PANTHER" id="PTHR11066:SF34">
    <property type="entry name" value="ACYL-COENZYME A THIOESTERASE 8"/>
    <property type="match status" value="1"/>
</dbReference>
<dbReference type="Pfam" id="PF13622">
    <property type="entry name" value="4HBT_3"/>
    <property type="match status" value="1"/>
</dbReference>
<comment type="similarity">
    <text evidence="1">Belongs to the C/M/P thioester hydrolase family.</text>
</comment>
<dbReference type="Pfam" id="PF02551">
    <property type="entry name" value="Acyl_CoA_thio"/>
    <property type="match status" value="1"/>
</dbReference>
<reference evidence="6" key="1">
    <citation type="journal article" date="2019" name="Int. J. Syst. Evol. Microbiol.">
        <title>The Global Catalogue of Microorganisms (GCM) 10K type strain sequencing project: providing services to taxonomists for standard genome sequencing and annotation.</title>
        <authorList>
            <consortium name="The Broad Institute Genomics Platform"/>
            <consortium name="The Broad Institute Genome Sequencing Center for Infectious Disease"/>
            <person name="Wu L."/>
            <person name="Ma J."/>
        </authorList>
    </citation>
    <scope>NUCLEOTIDE SEQUENCE [LARGE SCALE GENOMIC DNA]</scope>
    <source>
        <strain evidence="6">JCM 10696</strain>
    </source>
</reference>
<keyword evidence="2" id="KW-0378">Hydrolase</keyword>
<evidence type="ECO:0000256" key="1">
    <source>
        <dbReference type="ARBA" id="ARBA00006538"/>
    </source>
</evidence>
<comment type="caution">
    <text evidence="5">The sequence shown here is derived from an EMBL/GenBank/DDBJ whole genome shotgun (WGS) entry which is preliminary data.</text>
</comment>